<name>A0A134BIL9_9BACT</name>
<dbReference type="EMBL" id="LSDL01000023">
    <property type="protein sequence ID" value="KXB79774.1"/>
    <property type="molecule type" value="Genomic_DNA"/>
</dbReference>
<feature type="compositionally biased region" description="Basic and acidic residues" evidence="1">
    <location>
        <begin position="1"/>
        <end position="23"/>
    </location>
</feature>
<gene>
    <name evidence="2" type="ORF">HMPREF1860_00543</name>
</gene>
<feature type="region of interest" description="Disordered" evidence="1">
    <location>
        <begin position="1"/>
        <end position="39"/>
    </location>
</feature>
<dbReference type="Proteomes" id="UP000070531">
    <property type="component" value="Unassembled WGS sequence"/>
</dbReference>
<organism evidence="2">
    <name type="scientific">Prevotella amnii</name>
    <dbReference type="NCBI Taxonomy" id="419005"/>
    <lineage>
        <taxon>Bacteria</taxon>
        <taxon>Pseudomonadati</taxon>
        <taxon>Bacteroidota</taxon>
        <taxon>Bacteroidia</taxon>
        <taxon>Bacteroidales</taxon>
        <taxon>Prevotellaceae</taxon>
        <taxon>Prevotella</taxon>
    </lineage>
</organism>
<dbReference type="PATRIC" id="fig|419005.5.peg.545"/>
<proteinExistence type="predicted"/>
<accession>A0A134BIL9</accession>
<dbReference type="RefSeq" id="WP_060932628.1">
    <property type="nucleotide sequence ID" value="NZ_KQ960488.1"/>
</dbReference>
<reference evidence="2 3" key="1">
    <citation type="submission" date="2016-01" db="EMBL/GenBank/DDBJ databases">
        <authorList>
            <person name="Oliw E.H."/>
        </authorList>
    </citation>
    <scope>NUCLEOTIDE SEQUENCE [LARGE SCALE GENOMIC DNA]</scope>
    <source>
        <strain evidence="2 3">DNF00307</strain>
    </source>
</reference>
<dbReference type="STRING" id="419005.HMPREF1860_00543"/>
<evidence type="ECO:0000256" key="1">
    <source>
        <dbReference type="SAM" id="MobiDB-lite"/>
    </source>
</evidence>
<comment type="caution">
    <text evidence="2">The sequence shown here is derived from an EMBL/GenBank/DDBJ whole genome shotgun (WGS) entry which is preliminary data.</text>
</comment>
<dbReference type="AlphaFoldDB" id="A0A134BIL9"/>
<sequence>MERHNGIDNLKKYNERTTEEQREFHRKGGKASGEARRKKKKLRELVEMFGELPAPEKVRRVMKELGVSENDMRTNNMAVVVGLFQKAIKGDVFAFNAIRDIRGEKPEDKTKITGNMDNRIEIGFVEAGIEPASDESEVDV</sequence>
<evidence type="ECO:0000313" key="3">
    <source>
        <dbReference type="Proteomes" id="UP000070531"/>
    </source>
</evidence>
<evidence type="ECO:0000313" key="2">
    <source>
        <dbReference type="EMBL" id="KXB79774.1"/>
    </source>
</evidence>
<protein>
    <submittedName>
        <fullName evidence="2">Uncharacterized protein</fullName>
    </submittedName>
</protein>